<name>A0A0D0TZ65_9TREE</name>
<accession>A0A0D0TZ65</accession>
<sequence length="97" mass="10462">MILPPKKPGAGRGRSTPTVSGSEFGPKIKTNVSSLQRRAVEGGTAIEQEEEGNEDEEGYFDGLIGKRGADLSGQTLKGDHALRSLWVNDRGNIFDYV</sequence>
<gene>
    <name evidence="2" type="ORF">I313_02350</name>
</gene>
<evidence type="ECO:0000256" key="1">
    <source>
        <dbReference type="SAM" id="MobiDB-lite"/>
    </source>
</evidence>
<dbReference type="HOGENOM" id="CLU_169801_0_0_1"/>
<organism evidence="2 3">
    <name type="scientific">Cryptococcus deuterogattii Ram5</name>
    <dbReference type="NCBI Taxonomy" id="1296110"/>
    <lineage>
        <taxon>Eukaryota</taxon>
        <taxon>Fungi</taxon>
        <taxon>Dikarya</taxon>
        <taxon>Basidiomycota</taxon>
        <taxon>Agaricomycotina</taxon>
        <taxon>Tremellomycetes</taxon>
        <taxon>Tremellales</taxon>
        <taxon>Cryptococcaceae</taxon>
        <taxon>Cryptococcus</taxon>
        <taxon>Cryptococcus gattii species complex</taxon>
    </lineage>
</organism>
<dbReference type="Proteomes" id="UP000053392">
    <property type="component" value="Unassembled WGS sequence"/>
</dbReference>
<reference evidence="2 3" key="1">
    <citation type="submission" date="2015-01" db="EMBL/GenBank/DDBJ databases">
        <title>The Genome Sequence of Cryptococcus gattii Ram5.</title>
        <authorList>
            <consortium name="The Broad Institute Genomics Platform"/>
            <person name="Cuomo C."/>
            <person name="Litvintseva A."/>
            <person name="Chen Y."/>
            <person name="Heitman J."/>
            <person name="Sun S."/>
            <person name="Springer D."/>
            <person name="Dromer F."/>
            <person name="Young S."/>
            <person name="Zeng Q."/>
            <person name="Gargeya S."/>
            <person name="Abouelleil A."/>
            <person name="Alvarado L."/>
            <person name="Chapman S.B."/>
            <person name="Gainer-Dewar J."/>
            <person name="Goldberg J."/>
            <person name="Griggs A."/>
            <person name="Gujja S."/>
            <person name="Hansen M."/>
            <person name="Howarth C."/>
            <person name="Imamovic A."/>
            <person name="Larimer J."/>
            <person name="Murphy C."/>
            <person name="Naylor J."/>
            <person name="Pearson M."/>
            <person name="Priest M."/>
            <person name="Roberts A."/>
            <person name="Saif S."/>
            <person name="Shea T."/>
            <person name="Sykes S."/>
            <person name="Wortman J."/>
            <person name="Nusbaum C."/>
            <person name="Birren B."/>
        </authorList>
    </citation>
    <scope>NUCLEOTIDE SEQUENCE [LARGE SCALE GENOMIC DNA]</scope>
    <source>
        <strain evidence="2 3">Ram5</strain>
    </source>
</reference>
<keyword evidence="3" id="KW-1185">Reference proteome</keyword>
<evidence type="ECO:0000313" key="2">
    <source>
        <dbReference type="EMBL" id="KIR41233.1"/>
    </source>
</evidence>
<proteinExistence type="predicted"/>
<protein>
    <submittedName>
        <fullName evidence="2">Uncharacterized protein</fullName>
    </submittedName>
</protein>
<evidence type="ECO:0000313" key="3">
    <source>
        <dbReference type="Proteomes" id="UP000053392"/>
    </source>
</evidence>
<feature type="region of interest" description="Disordered" evidence="1">
    <location>
        <begin position="1"/>
        <end position="28"/>
    </location>
</feature>
<dbReference type="EMBL" id="KN847900">
    <property type="protein sequence ID" value="KIR41233.1"/>
    <property type="molecule type" value="Genomic_DNA"/>
</dbReference>
<dbReference type="AlphaFoldDB" id="A0A0D0TZ65"/>
<dbReference type="OrthoDB" id="10262986at2759"/>